<feature type="region of interest" description="Disordered" evidence="5">
    <location>
        <begin position="240"/>
        <end position="298"/>
    </location>
</feature>
<keyword evidence="3" id="KW-0813">Transport</keyword>
<accession>A0A8K0IDE0</accession>
<dbReference type="Pfam" id="PF24138">
    <property type="entry name" value="TPR_TNPO3_IPO13_2nd"/>
    <property type="match status" value="1"/>
</dbReference>
<dbReference type="GO" id="GO:0006606">
    <property type="term" value="P:protein import into nucleus"/>
    <property type="evidence" value="ECO:0007669"/>
    <property type="project" value="TreeGrafter"/>
</dbReference>
<evidence type="ECO:0000256" key="2">
    <source>
        <dbReference type="ARBA" id="ARBA00007991"/>
    </source>
</evidence>
<dbReference type="Pfam" id="PF08389">
    <property type="entry name" value="Xpo1"/>
    <property type="match status" value="1"/>
</dbReference>
<evidence type="ECO:0000313" key="7">
    <source>
        <dbReference type="EMBL" id="KAG1353941.1"/>
    </source>
</evidence>
<keyword evidence="8" id="KW-1185">Reference proteome</keyword>
<dbReference type="GO" id="GO:0005634">
    <property type="term" value="C:nucleus"/>
    <property type="evidence" value="ECO:0007669"/>
    <property type="project" value="UniProtKB-SubCell"/>
</dbReference>
<dbReference type="InterPro" id="IPR001494">
    <property type="entry name" value="Importin-beta_N"/>
</dbReference>
<keyword evidence="4" id="KW-0539">Nucleus</keyword>
<reference evidence="7" key="2">
    <citation type="submission" date="2019-07" db="EMBL/GenBank/DDBJ databases">
        <authorList>
            <person name="Yang Y."/>
            <person name="Bocs S."/>
            <person name="Baudouin L."/>
        </authorList>
    </citation>
    <scope>NUCLEOTIDE SEQUENCE</scope>
    <source>
        <tissue evidence="7">Spear leaf of Hainan Tall coconut</tissue>
    </source>
</reference>
<dbReference type="InterPro" id="IPR016024">
    <property type="entry name" value="ARM-type_fold"/>
</dbReference>
<dbReference type="AlphaFoldDB" id="A0A8K0IDE0"/>
<name>A0A8K0IDE0_COCNU</name>
<dbReference type="InterPro" id="IPR013598">
    <property type="entry name" value="Exportin-1/Importin-b-like"/>
</dbReference>
<gene>
    <name evidence="7" type="ORF">COCNU_07G000530</name>
</gene>
<dbReference type="SUPFAM" id="SSF48371">
    <property type="entry name" value="ARM repeat"/>
    <property type="match status" value="1"/>
</dbReference>
<feature type="compositionally biased region" description="Basic and acidic residues" evidence="5">
    <location>
        <begin position="252"/>
        <end position="297"/>
    </location>
</feature>
<dbReference type="PANTHER" id="PTHR12363:SF33">
    <property type="entry name" value="IMPORTIN-13"/>
    <property type="match status" value="1"/>
</dbReference>
<dbReference type="OrthoDB" id="435593at2759"/>
<dbReference type="InterPro" id="IPR057941">
    <property type="entry name" value="TPR_TNPO3_IPO13_2nd"/>
</dbReference>
<dbReference type="Gene3D" id="1.25.10.10">
    <property type="entry name" value="Leucine-rich Repeat Variant"/>
    <property type="match status" value="3"/>
</dbReference>
<proteinExistence type="inferred from homology"/>
<evidence type="ECO:0000313" key="8">
    <source>
        <dbReference type="Proteomes" id="UP000797356"/>
    </source>
</evidence>
<comment type="caution">
    <text evidence="7">The sequence shown here is derived from an EMBL/GenBank/DDBJ whole genome shotgun (WGS) entry which is preliminary data.</text>
</comment>
<dbReference type="InterPro" id="IPR011989">
    <property type="entry name" value="ARM-like"/>
</dbReference>
<dbReference type="GO" id="GO:0005737">
    <property type="term" value="C:cytoplasm"/>
    <property type="evidence" value="ECO:0007669"/>
    <property type="project" value="TreeGrafter"/>
</dbReference>
<organism evidence="7 8">
    <name type="scientific">Cocos nucifera</name>
    <name type="common">Coconut palm</name>
    <dbReference type="NCBI Taxonomy" id="13894"/>
    <lineage>
        <taxon>Eukaryota</taxon>
        <taxon>Viridiplantae</taxon>
        <taxon>Streptophyta</taxon>
        <taxon>Embryophyta</taxon>
        <taxon>Tracheophyta</taxon>
        <taxon>Spermatophyta</taxon>
        <taxon>Magnoliopsida</taxon>
        <taxon>Liliopsida</taxon>
        <taxon>Arecaceae</taxon>
        <taxon>Arecoideae</taxon>
        <taxon>Cocoseae</taxon>
        <taxon>Attaleinae</taxon>
        <taxon>Cocos</taxon>
    </lineage>
</organism>
<dbReference type="SMART" id="SM00913">
    <property type="entry name" value="IBN_N"/>
    <property type="match status" value="1"/>
</dbReference>
<protein>
    <recommendedName>
        <fullName evidence="6">Importin N-terminal domain-containing protein</fullName>
    </recommendedName>
</protein>
<evidence type="ECO:0000259" key="6">
    <source>
        <dbReference type="SMART" id="SM00913"/>
    </source>
</evidence>
<dbReference type="Proteomes" id="UP000797356">
    <property type="component" value="Chromosome 7"/>
</dbReference>
<dbReference type="GO" id="GO:0031267">
    <property type="term" value="F:small GTPase binding"/>
    <property type="evidence" value="ECO:0007669"/>
    <property type="project" value="InterPro"/>
</dbReference>
<evidence type="ECO:0000256" key="1">
    <source>
        <dbReference type="ARBA" id="ARBA00004123"/>
    </source>
</evidence>
<evidence type="ECO:0000256" key="4">
    <source>
        <dbReference type="ARBA" id="ARBA00023242"/>
    </source>
</evidence>
<dbReference type="InterPro" id="IPR051345">
    <property type="entry name" value="Importin_beta-like_NTR"/>
</dbReference>
<dbReference type="Pfam" id="PF03810">
    <property type="entry name" value="IBN_N"/>
    <property type="match status" value="1"/>
</dbReference>
<evidence type="ECO:0000256" key="3">
    <source>
        <dbReference type="ARBA" id="ARBA00022448"/>
    </source>
</evidence>
<dbReference type="PANTHER" id="PTHR12363">
    <property type="entry name" value="TRANSPORTIN 3 AND IMPORTIN 13"/>
    <property type="match status" value="1"/>
</dbReference>
<comment type="subcellular location">
    <subcellularLocation>
        <location evidence="1">Nucleus</location>
    </subcellularLocation>
</comment>
<sequence length="947" mass="106116">MELQNTVKEALSALYHHPDDTVRASADRWLQDFQHTIDAWQVADNLLHDASSNMETLIFCSQTLRSKVQRDFEELPSEAFRPLRDSLYTLLKKLSKGPPKVRTQICIAVAALAVHVSVEDWGGGGIVSWLSNEMKAHPEYILSFLELLTVLPQEAFSHKIAARPERRRQFEKELTSSAEVALGLLTACLGFDELKEQGLGKKLNEWIRKILGKKLTNTTKKKINSSQEVKEWTMKEDPIMVGERGGRGGGEWVEKGEEEKEEEGKENGWRKERRRKEGERGGREGGEMDKKKREEEKRRKREVLEAFASWLRLSRGISATVLSSHPLVHAALSCLNSEQHLDAAVNVISELIHHTVSVSSGGLPAQMPLIHVLVPRVMSLKDQLRDSSKDEEDVKAIARLFADMGDSYVELIATGSDESMLIIQALLEVASHPEYDISSMTYNFWHILQDNLTRRDSYSSYGSEAEAERSRRLHVFCSPFEMLVSLVSFRVEYPHDYQDLSEEDHRDFKHTRYVMESVLLLAVSDILIDATAVLGGEPTLKILFMKLVQAVRNCSDGENCKWQPVEAALFCIQAIANSVSNQEAEILPQVMTLLPKLPPQPQLLQTVCSTIGAYSKWIDAAPVELSILPPVVDVLTRGMSASEDSAAAAALAFKYICEVLLLRNSHQNMPKELWSYYAYQPLIHYRNVNLPEIVADAIQRFWPVFKAIFDHNLDQQIFGSDPSCASYLRSLIEALFGHTTRLLKTIEEFTARPDIADDCYLLASRCIRYCPDLFVPSSIFPSLIDCSMIGITIQHRDACKSILTFLSDVFDLANCSAGEKYQSIINGVILPRGATLTRILIASLTGALPSSRLEEVTYVLLTLTRTYGDKVLLWAKKSISLIPPTAITEAECSSFLKALSDAASGSDGAALTDTLEELSDVCRRNRTVQDIVQRALRPLDLNFTAVS</sequence>
<reference evidence="7" key="1">
    <citation type="journal article" date="2017" name="Gigascience">
        <title>The genome draft of coconut (Cocos nucifera).</title>
        <authorList>
            <person name="Xiao Y."/>
            <person name="Xu P."/>
            <person name="Fan H."/>
            <person name="Baudouin L."/>
            <person name="Xia W."/>
            <person name="Bocs S."/>
            <person name="Xu J."/>
            <person name="Li Q."/>
            <person name="Guo A."/>
            <person name="Zhou L."/>
            <person name="Li J."/>
            <person name="Wu Y."/>
            <person name="Ma Z."/>
            <person name="Armero A."/>
            <person name="Issali A.E."/>
            <person name="Liu N."/>
            <person name="Peng M."/>
            <person name="Yang Y."/>
        </authorList>
    </citation>
    <scope>NUCLEOTIDE SEQUENCE</scope>
    <source>
        <tissue evidence="7">Spear leaf of Hainan Tall coconut</tissue>
    </source>
</reference>
<evidence type="ECO:0000256" key="5">
    <source>
        <dbReference type="SAM" id="MobiDB-lite"/>
    </source>
</evidence>
<comment type="similarity">
    <text evidence="2">Belongs to the importin beta family.</text>
</comment>
<dbReference type="EMBL" id="CM017878">
    <property type="protein sequence ID" value="KAG1353941.1"/>
    <property type="molecule type" value="Genomic_DNA"/>
</dbReference>
<feature type="domain" description="Importin N-terminal" evidence="6">
    <location>
        <begin position="26"/>
        <end position="93"/>
    </location>
</feature>